<proteinExistence type="predicted"/>
<comment type="caution">
    <text evidence="1">The sequence shown here is derived from an EMBL/GenBank/DDBJ whole genome shotgun (WGS) entry which is preliminary data.</text>
</comment>
<sequence length="141" mass="15099">MATLPDACTRLASSPPKRRNRRALACRITWTAIPAQARMIRVSWHWVACSTVLTSRPCLASPVHCKYRAYYGNPRDLGATQGGITDAIAAGSLVSALCSSVIGDRKVAIQLGIITWRIGASLQAASNAIEMLIMGRISAGF</sequence>
<evidence type="ECO:0000313" key="1">
    <source>
        <dbReference type="EMBL" id="KAJ8101629.1"/>
    </source>
</evidence>
<dbReference type="Gene3D" id="1.20.1250.20">
    <property type="entry name" value="MFS general substrate transporter like domains"/>
    <property type="match status" value="1"/>
</dbReference>
<dbReference type="InterPro" id="IPR036259">
    <property type="entry name" value="MFS_trans_sf"/>
</dbReference>
<dbReference type="GeneID" id="80881058"/>
<dbReference type="Proteomes" id="UP001217417">
    <property type="component" value="Unassembled WGS sequence"/>
</dbReference>
<keyword evidence="2" id="KW-1185">Reference proteome</keyword>
<evidence type="ECO:0008006" key="3">
    <source>
        <dbReference type="Google" id="ProtNLM"/>
    </source>
</evidence>
<dbReference type="RefSeq" id="XP_056045079.1">
    <property type="nucleotide sequence ID" value="XM_056185892.1"/>
</dbReference>
<name>A0AAD7QUE5_9ASCO</name>
<accession>A0AAD7QUE5</accession>
<dbReference type="AlphaFoldDB" id="A0AAD7QUE5"/>
<organism evidence="1 2">
    <name type="scientific">Lipomyces tetrasporus</name>
    <dbReference type="NCBI Taxonomy" id="54092"/>
    <lineage>
        <taxon>Eukaryota</taxon>
        <taxon>Fungi</taxon>
        <taxon>Dikarya</taxon>
        <taxon>Ascomycota</taxon>
        <taxon>Saccharomycotina</taxon>
        <taxon>Lipomycetes</taxon>
        <taxon>Lipomycetales</taxon>
        <taxon>Lipomycetaceae</taxon>
        <taxon>Lipomyces</taxon>
    </lineage>
</organism>
<reference evidence="1" key="1">
    <citation type="submission" date="2023-03" db="EMBL/GenBank/DDBJ databases">
        <title>Near-Complete genome sequence of Lipomyces tetrasporous NRRL Y-64009, an oleaginous yeast capable of growing on lignocellulosic hydrolysates.</title>
        <authorList>
            <consortium name="Lawrence Berkeley National Laboratory"/>
            <person name="Jagtap S.S."/>
            <person name="Liu J.-J."/>
            <person name="Walukiewicz H.E."/>
            <person name="Pangilinan J."/>
            <person name="Lipzen A."/>
            <person name="Ahrendt S."/>
            <person name="Koriabine M."/>
            <person name="Cobaugh K."/>
            <person name="Salamov A."/>
            <person name="Yoshinaga Y."/>
            <person name="Ng V."/>
            <person name="Daum C."/>
            <person name="Grigoriev I.V."/>
            <person name="Slininger P.J."/>
            <person name="Dien B.S."/>
            <person name="Jin Y.-S."/>
            <person name="Rao C.V."/>
        </authorList>
    </citation>
    <scope>NUCLEOTIDE SEQUENCE</scope>
    <source>
        <strain evidence="1">NRRL Y-64009</strain>
    </source>
</reference>
<evidence type="ECO:0000313" key="2">
    <source>
        <dbReference type="Proteomes" id="UP001217417"/>
    </source>
</evidence>
<dbReference type="EMBL" id="JARPMG010000003">
    <property type="protein sequence ID" value="KAJ8101629.1"/>
    <property type="molecule type" value="Genomic_DNA"/>
</dbReference>
<protein>
    <recommendedName>
        <fullName evidence="3">Major facilitator superfamily (MFS) profile domain-containing protein</fullName>
    </recommendedName>
</protein>
<gene>
    <name evidence="1" type="ORF">POJ06DRAFT_236308</name>
</gene>